<evidence type="ECO:0000313" key="7">
    <source>
        <dbReference type="Proteomes" id="UP000501812"/>
    </source>
</evidence>
<evidence type="ECO:0000256" key="2">
    <source>
        <dbReference type="ARBA" id="ARBA00022692"/>
    </source>
</evidence>
<sequence>MDPQLPSRYRAQQWYSAPRLWEKISRYALVAGRKTVLTAITLYHCLKDKDTPAWAKGVIMGALGYLVLPADMVPDIIPGAGYGDDWAALVTALATVATYVKDIHKVKAAAQTEKIFGLKGH</sequence>
<dbReference type="GO" id="GO:0012505">
    <property type="term" value="C:endomembrane system"/>
    <property type="evidence" value="ECO:0007669"/>
    <property type="project" value="UniProtKB-SubCell"/>
</dbReference>
<reference evidence="6 7" key="1">
    <citation type="submission" date="2020-04" db="EMBL/GenBank/DDBJ databases">
        <title>Luteolibacter sp. G-1-1-1 isolated from soil.</title>
        <authorList>
            <person name="Dahal R.H."/>
        </authorList>
    </citation>
    <scope>NUCLEOTIDE SEQUENCE [LARGE SCALE GENOMIC DNA]</scope>
    <source>
        <strain evidence="6 7">G-1-1-1</strain>
    </source>
</reference>
<keyword evidence="3" id="KW-1133">Transmembrane helix</keyword>
<dbReference type="InterPro" id="IPR010652">
    <property type="entry name" value="DUF1232"/>
</dbReference>
<evidence type="ECO:0000256" key="4">
    <source>
        <dbReference type="ARBA" id="ARBA00023136"/>
    </source>
</evidence>
<evidence type="ECO:0000259" key="5">
    <source>
        <dbReference type="Pfam" id="PF06803"/>
    </source>
</evidence>
<keyword evidence="2" id="KW-0812">Transmembrane</keyword>
<evidence type="ECO:0000313" key="6">
    <source>
        <dbReference type="EMBL" id="QJE96417.1"/>
    </source>
</evidence>
<dbReference type="AlphaFoldDB" id="A0A858RHR4"/>
<proteinExistence type="predicted"/>
<dbReference type="PIRSF" id="PIRSF031804">
    <property type="entry name" value="UCP031804"/>
    <property type="match status" value="1"/>
</dbReference>
<evidence type="ECO:0000256" key="3">
    <source>
        <dbReference type="ARBA" id="ARBA00022989"/>
    </source>
</evidence>
<keyword evidence="4" id="KW-0472">Membrane</keyword>
<keyword evidence="7" id="KW-1185">Reference proteome</keyword>
<comment type="subcellular location">
    <subcellularLocation>
        <location evidence="1">Endomembrane system</location>
        <topology evidence="1">Multi-pass membrane protein</topology>
    </subcellularLocation>
</comment>
<dbReference type="EMBL" id="CP051774">
    <property type="protein sequence ID" value="QJE96417.1"/>
    <property type="molecule type" value="Genomic_DNA"/>
</dbReference>
<dbReference type="InterPro" id="IPR016983">
    <property type="entry name" value="UCP031804"/>
</dbReference>
<name>A0A858RHR4_9BACT</name>
<dbReference type="Pfam" id="PF06803">
    <property type="entry name" value="DUF1232"/>
    <property type="match status" value="1"/>
</dbReference>
<accession>A0A858RHR4</accession>
<dbReference type="Proteomes" id="UP000501812">
    <property type="component" value="Chromosome"/>
</dbReference>
<evidence type="ECO:0000256" key="1">
    <source>
        <dbReference type="ARBA" id="ARBA00004127"/>
    </source>
</evidence>
<feature type="domain" description="DUF1232" evidence="5">
    <location>
        <begin position="55"/>
        <end position="89"/>
    </location>
</feature>
<dbReference type="RefSeq" id="WP_169454818.1">
    <property type="nucleotide sequence ID" value="NZ_CP051774.1"/>
</dbReference>
<gene>
    <name evidence="6" type="ORF">HHL09_11695</name>
</gene>
<protein>
    <submittedName>
        <fullName evidence="6">DUF1232 domain-containing protein</fullName>
    </submittedName>
</protein>
<organism evidence="6 7">
    <name type="scientific">Luteolibacter luteus</name>
    <dbReference type="NCBI Taxonomy" id="2728835"/>
    <lineage>
        <taxon>Bacteria</taxon>
        <taxon>Pseudomonadati</taxon>
        <taxon>Verrucomicrobiota</taxon>
        <taxon>Verrucomicrobiia</taxon>
        <taxon>Verrucomicrobiales</taxon>
        <taxon>Verrucomicrobiaceae</taxon>
        <taxon>Luteolibacter</taxon>
    </lineage>
</organism>
<dbReference type="KEGG" id="luo:HHL09_11695"/>